<dbReference type="InterPro" id="IPR036396">
    <property type="entry name" value="Cyt_P450_sf"/>
</dbReference>
<organism evidence="2 3">
    <name type="scientific">Nesterenkonia flava</name>
    <dbReference type="NCBI Taxonomy" id="469799"/>
    <lineage>
        <taxon>Bacteria</taxon>
        <taxon>Bacillati</taxon>
        <taxon>Actinomycetota</taxon>
        <taxon>Actinomycetes</taxon>
        <taxon>Micrococcales</taxon>
        <taxon>Micrococcaceae</taxon>
        <taxon>Nesterenkonia</taxon>
    </lineage>
</organism>
<dbReference type="Gene3D" id="1.10.630.10">
    <property type="entry name" value="Cytochrome P450"/>
    <property type="match status" value="1"/>
</dbReference>
<protein>
    <submittedName>
        <fullName evidence="2">Cytochrome P450</fullName>
    </submittedName>
</protein>
<evidence type="ECO:0000313" key="3">
    <source>
        <dbReference type="Proteomes" id="UP001260872"/>
    </source>
</evidence>
<evidence type="ECO:0000313" key="2">
    <source>
        <dbReference type="EMBL" id="MDR5712285.1"/>
    </source>
</evidence>
<dbReference type="InterPro" id="IPR001128">
    <property type="entry name" value="Cyt_P450"/>
</dbReference>
<dbReference type="PANTHER" id="PTHR24305:SF166">
    <property type="entry name" value="CYTOCHROME P450 12A4, MITOCHONDRIAL-RELATED"/>
    <property type="match status" value="1"/>
</dbReference>
<reference evidence="3" key="1">
    <citation type="submission" date="2023-07" db="EMBL/GenBank/DDBJ databases">
        <title>Description of three actinobacteria isolated from air of manufacturing shop in a pharmaceutical factory.</title>
        <authorList>
            <person name="Zhang D.-F."/>
        </authorList>
    </citation>
    <scope>NUCLEOTIDE SEQUENCE [LARGE SCALE GENOMIC DNA]</scope>
    <source>
        <strain evidence="3">CCTCC AB 207010</strain>
    </source>
</reference>
<name>A0ABU1FUD4_9MICC</name>
<dbReference type="PANTHER" id="PTHR24305">
    <property type="entry name" value="CYTOCHROME P450"/>
    <property type="match status" value="1"/>
</dbReference>
<dbReference type="SUPFAM" id="SSF48264">
    <property type="entry name" value="Cytochrome P450"/>
    <property type="match status" value="1"/>
</dbReference>
<comment type="similarity">
    <text evidence="1">Belongs to the cytochrome P450 family.</text>
</comment>
<proteinExistence type="inferred from homology"/>
<dbReference type="Pfam" id="PF00067">
    <property type="entry name" value="p450"/>
    <property type="match status" value="2"/>
</dbReference>
<gene>
    <name evidence="2" type="ORF">RH857_09100</name>
</gene>
<dbReference type="Proteomes" id="UP001260872">
    <property type="component" value="Unassembled WGS sequence"/>
</dbReference>
<keyword evidence="3" id="KW-1185">Reference proteome</keyword>
<comment type="caution">
    <text evidence="2">The sequence shown here is derived from an EMBL/GenBank/DDBJ whole genome shotgun (WGS) entry which is preliminary data.</text>
</comment>
<accession>A0ABU1FUD4</accession>
<evidence type="ECO:0000256" key="1">
    <source>
        <dbReference type="ARBA" id="ARBA00010617"/>
    </source>
</evidence>
<dbReference type="RefSeq" id="WP_310537665.1">
    <property type="nucleotide sequence ID" value="NZ_BAAAOC010000085.1"/>
</dbReference>
<dbReference type="InterPro" id="IPR050121">
    <property type="entry name" value="Cytochrome_P450_monoxygenase"/>
</dbReference>
<dbReference type="EMBL" id="JAVKGT010000022">
    <property type="protein sequence ID" value="MDR5712285.1"/>
    <property type="molecule type" value="Genomic_DNA"/>
</dbReference>
<sequence>MSSRPAPASVQNPLPKATAWETLQVLRDVELPMIAKGPIIRRPKVVGAVERLGIEGRAVKRMQAVSEKYGRGPLMLAVPGKNMATVLDPDDVHRIIEETPEPFATAETLKRHALKHFQPKTSLISHGEERTQRRQLNEQVLDNGHPIHRMAEKFVPVVQEEADELLRLADSKGGTLTYPDYLDAWFRVVRRVVLGDSYRNDKQLTELTERLRARGNFAFLRPEDTEGRDELIRQIRAALEKGEPGSIAEFMNNVPKGDDAVPEQQVPQWLFAFDPAGMASIRGLALLASHPDRMAEAREQIQQESQEKAPLLQRLRGTVLESLRLWATTPMILRETTTEVEFEHGVMPQGTTVLIFAPFFHRDDRNLEFAHRFAPEIWDKPRTREDWPLLPFSGGTGICPGRHLVLLLTSNFLATIISKRQVELTSHSLEPGNLPSLLNNYRLEFQLRP</sequence>